<gene>
    <name evidence="1" type="ORF">NPIL_31571</name>
</gene>
<dbReference type="AlphaFoldDB" id="A0A8X6QHH6"/>
<keyword evidence="2" id="KW-1185">Reference proteome</keyword>
<proteinExistence type="predicted"/>
<comment type="caution">
    <text evidence="1">The sequence shown here is derived from an EMBL/GenBank/DDBJ whole genome shotgun (WGS) entry which is preliminary data.</text>
</comment>
<sequence length="36" mass="3691">LCAAGMASKRRHGLCGEVAAAQRFGSGSGAWRRKGS</sequence>
<dbReference type="EMBL" id="BMAW01031060">
    <property type="protein sequence ID" value="GFU19402.1"/>
    <property type="molecule type" value="Genomic_DNA"/>
</dbReference>
<evidence type="ECO:0000313" key="1">
    <source>
        <dbReference type="EMBL" id="GFU19402.1"/>
    </source>
</evidence>
<reference evidence="1" key="1">
    <citation type="submission" date="2020-08" db="EMBL/GenBank/DDBJ databases">
        <title>Multicomponent nature underlies the extraordinary mechanical properties of spider dragline silk.</title>
        <authorList>
            <person name="Kono N."/>
            <person name="Nakamura H."/>
            <person name="Mori M."/>
            <person name="Yoshida Y."/>
            <person name="Ohtoshi R."/>
            <person name="Malay A.D."/>
            <person name="Moran D.A.P."/>
            <person name="Tomita M."/>
            <person name="Numata K."/>
            <person name="Arakawa K."/>
        </authorList>
    </citation>
    <scope>NUCLEOTIDE SEQUENCE</scope>
</reference>
<feature type="non-terminal residue" evidence="1">
    <location>
        <position position="1"/>
    </location>
</feature>
<accession>A0A8X6QHH6</accession>
<evidence type="ECO:0000313" key="2">
    <source>
        <dbReference type="Proteomes" id="UP000887013"/>
    </source>
</evidence>
<name>A0A8X6QHH6_NEPPI</name>
<organism evidence="1 2">
    <name type="scientific">Nephila pilipes</name>
    <name type="common">Giant wood spider</name>
    <name type="synonym">Nephila maculata</name>
    <dbReference type="NCBI Taxonomy" id="299642"/>
    <lineage>
        <taxon>Eukaryota</taxon>
        <taxon>Metazoa</taxon>
        <taxon>Ecdysozoa</taxon>
        <taxon>Arthropoda</taxon>
        <taxon>Chelicerata</taxon>
        <taxon>Arachnida</taxon>
        <taxon>Araneae</taxon>
        <taxon>Araneomorphae</taxon>
        <taxon>Entelegynae</taxon>
        <taxon>Araneoidea</taxon>
        <taxon>Nephilidae</taxon>
        <taxon>Nephila</taxon>
    </lineage>
</organism>
<dbReference type="Proteomes" id="UP000887013">
    <property type="component" value="Unassembled WGS sequence"/>
</dbReference>
<protein>
    <submittedName>
        <fullName evidence="1">Uncharacterized protein</fullName>
    </submittedName>
</protein>